<evidence type="ECO:0000256" key="1">
    <source>
        <dbReference type="ARBA" id="ARBA00004651"/>
    </source>
</evidence>
<dbReference type="Pfam" id="PF13396">
    <property type="entry name" value="PLDc_N"/>
    <property type="match status" value="1"/>
</dbReference>
<comment type="subcellular location">
    <subcellularLocation>
        <location evidence="1">Cell membrane</location>
        <topology evidence="1">Multi-pass membrane protein</topology>
    </subcellularLocation>
</comment>
<dbReference type="KEGG" id="sgm:GCM10017557_47760"/>
<dbReference type="RefSeq" id="WP_190851967.1">
    <property type="nucleotide sequence ID" value="NZ_AP023440.1"/>
</dbReference>
<evidence type="ECO:0000256" key="5">
    <source>
        <dbReference type="ARBA" id="ARBA00023136"/>
    </source>
</evidence>
<evidence type="ECO:0000259" key="8">
    <source>
        <dbReference type="Pfam" id="PF13396"/>
    </source>
</evidence>
<dbReference type="EMBL" id="AP023440">
    <property type="protein sequence ID" value="BCL29917.1"/>
    <property type="molecule type" value="Genomic_DNA"/>
</dbReference>
<feature type="compositionally biased region" description="Basic and acidic residues" evidence="6">
    <location>
        <begin position="111"/>
        <end position="134"/>
    </location>
</feature>
<dbReference type="InterPro" id="IPR027379">
    <property type="entry name" value="CLS_N"/>
</dbReference>
<dbReference type="GO" id="GO:0005886">
    <property type="term" value="C:plasma membrane"/>
    <property type="evidence" value="ECO:0007669"/>
    <property type="project" value="UniProtKB-SubCell"/>
</dbReference>
<dbReference type="Proteomes" id="UP000516444">
    <property type="component" value="Chromosome"/>
</dbReference>
<keyword evidence="3 7" id="KW-0812">Transmembrane</keyword>
<keyword evidence="4 7" id="KW-1133">Transmembrane helix</keyword>
<feature type="compositionally biased region" description="Basic and acidic residues" evidence="6">
    <location>
        <begin position="83"/>
        <end position="97"/>
    </location>
</feature>
<evidence type="ECO:0000313" key="9">
    <source>
        <dbReference type="EMBL" id="BCL29917.1"/>
    </source>
</evidence>
<organism evidence="9 10">
    <name type="scientific">Streptomyces aurantiacus</name>
    <dbReference type="NCBI Taxonomy" id="47760"/>
    <lineage>
        <taxon>Bacteria</taxon>
        <taxon>Bacillati</taxon>
        <taxon>Actinomycetota</taxon>
        <taxon>Actinomycetes</taxon>
        <taxon>Kitasatosporales</taxon>
        <taxon>Streptomycetaceae</taxon>
        <taxon>Streptomyces</taxon>
        <taxon>Streptomyces aurantiacus group</taxon>
    </lineage>
</organism>
<gene>
    <name evidence="9" type="ORF">GCM10017557_47760</name>
</gene>
<evidence type="ECO:0000256" key="4">
    <source>
        <dbReference type="ARBA" id="ARBA00022989"/>
    </source>
</evidence>
<evidence type="ECO:0000256" key="3">
    <source>
        <dbReference type="ARBA" id="ARBA00022692"/>
    </source>
</evidence>
<evidence type="ECO:0000256" key="6">
    <source>
        <dbReference type="SAM" id="MobiDB-lite"/>
    </source>
</evidence>
<reference evidence="9 10" key="1">
    <citation type="journal article" date="2014" name="Int. J. Syst. Evol. Microbiol.">
        <title>Complete genome sequence of Corynebacterium casei LMG S-19264T (=DSM 44701T), isolated from a smear-ripened cheese.</title>
        <authorList>
            <consortium name="US DOE Joint Genome Institute (JGI-PGF)"/>
            <person name="Walter F."/>
            <person name="Albersmeier A."/>
            <person name="Kalinowski J."/>
            <person name="Ruckert C."/>
        </authorList>
    </citation>
    <scope>NUCLEOTIDE SEQUENCE [LARGE SCALE GENOMIC DNA]</scope>
    <source>
        <strain evidence="9 10">JCM 4677</strain>
    </source>
</reference>
<feature type="region of interest" description="Disordered" evidence="6">
    <location>
        <begin position="61"/>
        <end position="153"/>
    </location>
</feature>
<protein>
    <recommendedName>
        <fullName evidence="8">Cardiolipin synthase N-terminal domain-containing protein</fullName>
    </recommendedName>
</protein>
<sequence length="153" mass="16688">MLRVLMILVPLALSIYAFIDCITTDEKDVRYIPKPLWAILVLLFPLVGSISWLVVGRVRTPRDASSGRNGGWVAPDDNPDFLKSLKDDGKSDGKDSDSGDADDESASAVDDDSHLKDWEADLRRREEELKRREGGSTGGSTGDGPDDSTPPKS</sequence>
<dbReference type="AlphaFoldDB" id="A0A7G1P827"/>
<accession>A0A7G1P827</accession>
<name>A0A7G1P827_9ACTN</name>
<feature type="transmembrane region" description="Helical" evidence="7">
    <location>
        <begin position="35"/>
        <end position="55"/>
    </location>
</feature>
<evidence type="ECO:0000256" key="7">
    <source>
        <dbReference type="SAM" id="Phobius"/>
    </source>
</evidence>
<proteinExistence type="predicted"/>
<keyword evidence="5 7" id="KW-0472">Membrane</keyword>
<evidence type="ECO:0000313" key="10">
    <source>
        <dbReference type="Proteomes" id="UP000516444"/>
    </source>
</evidence>
<keyword evidence="10" id="KW-1185">Reference proteome</keyword>
<evidence type="ECO:0000256" key="2">
    <source>
        <dbReference type="ARBA" id="ARBA00022475"/>
    </source>
</evidence>
<feature type="domain" description="Cardiolipin synthase N-terminal" evidence="8">
    <location>
        <begin position="12"/>
        <end position="57"/>
    </location>
</feature>
<keyword evidence="2" id="KW-1003">Cell membrane</keyword>